<dbReference type="PANTHER" id="PTHR21497:SF24">
    <property type="entry name" value="E3 UBIQUITIN-PROTEIN LIGASE UBR1"/>
    <property type="match status" value="1"/>
</dbReference>
<comment type="function">
    <text evidence="1">Ubiquitin ligase protein which is a component of the N-end rule pathway. Recognizes and binds to proteins bearing specific N-terminal residues that are destabilizing according to the N-end rule, leading to their ubiquitination and subsequent degradation.</text>
</comment>
<dbReference type="EC" id="2.3.2.27" evidence="1"/>
<dbReference type="PANTHER" id="PTHR21497">
    <property type="entry name" value="UBIQUITIN LIGASE E3 ALPHA-RELATED"/>
    <property type="match status" value="1"/>
</dbReference>
<keyword evidence="1" id="KW-0862">Zinc</keyword>
<dbReference type="GO" id="GO:0008270">
    <property type="term" value="F:zinc ion binding"/>
    <property type="evidence" value="ECO:0007669"/>
    <property type="project" value="UniProtKB-UniRule"/>
</dbReference>
<evidence type="ECO:0000256" key="2">
    <source>
        <dbReference type="SAM" id="MobiDB-lite"/>
    </source>
</evidence>
<dbReference type="GO" id="GO:0071596">
    <property type="term" value="P:ubiquitin-dependent protein catabolic process via the N-end rule pathway"/>
    <property type="evidence" value="ECO:0007669"/>
    <property type="project" value="UniProtKB-UniRule"/>
</dbReference>
<keyword evidence="1" id="KW-0833">Ubl conjugation pathway</keyword>
<dbReference type="UniPathway" id="UPA00143"/>
<dbReference type="GO" id="GO:0005737">
    <property type="term" value="C:cytoplasm"/>
    <property type="evidence" value="ECO:0007669"/>
    <property type="project" value="TreeGrafter"/>
</dbReference>
<evidence type="ECO:0000313" key="3">
    <source>
        <dbReference type="EMBL" id="KAG5457678.1"/>
    </source>
</evidence>
<dbReference type="AlphaFoldDB" id="A0A8H7ZQA4"/>
<keyword evidence="1" id="KW-0863">Zinc-finger</keyword>
<gene>
    <name evidence="3" type="ORF">BJ554DRAFT_2245</name>
</gene>
<feature type="region of interest" description="Disordered" evidence="2">
    <location>
        <begin position="15"/>
        <end position="52"/>
    </location>
</feature>
<feature type="compositionally biased region" description="Acidic residues" evidence="2">
    <location>
        <begin position="24"/>
        <end position="33"/>
    </location>
</feature>
<reference evidence="3 4" key="1">
    <citation type="journal article" name="Sci. Rep.">
        <title>Genome-scale phylogenetic analyses confirm Olpidium as the closest living zoosporic fungus to the non-flagellated, terrestrial fungi.</title>
        <authorList>
            <person name="Chang Y."/>
            <person name="Rochon D."/>
            <person name="Sekimoto S."/>
            <person name="Wang Y."/>
            <person name="Chovatia M."/>
            <person name="Sandor L."/>
            <person name="Salamov A."/>
            <person name="Grigoriev I.V."/>
            <person name="Stajich J.E."/>
            <person name="Spatafora J.W."/>
        </authorList>
    </citation>
    <scope>NUCLEOTIDE SEQUENCE [LARGE SCALE GENOMIC DNA]</scope>
    <source>
        <strain evidence="3">S191</strain>
    </source>
</reference>
<sequence>MADFAAAQQSFQLKHADLYRETQEETSEDEFDESGLTSSKHEDGTASRETEVLSRPFPRGTCIVCQEDTTAAKDKPYGILAFVQGSKMYRVVDAAAPTLFADAVASPDSLDRRHVYEVDMVAAGNLPDMGWPSAYGVPGPFMSACGHLMHVSCFHEYKEAVRARHRLQPHRNHPEDTSKKEFLCPLCNAIGNVLLPVAWAEKKEGLLDKFPDAVGT</sequence>
<proteinExistence type="inferred from homology"/>
<comment type="caution">
    <text evidence="3">The sequence shown here is derived from an EMBL/GenBank/DDBJ whole genome shotgun (WGS) entry which is preliminary data.</text>
</comment>
<dbReference type="GO" id="GO:0016567">
    <property type="term" value="P:protein ubiquitination"/>
    <property type="evidence" value="ECO:0007669"/>
    <property type="project" value="UniProtKB-UniRule"/>
</dbReference>
<comment type="similarity">
    <text evidence="1">Belongs to the E3 ubiquitin-protein ligase UBR1-like family.</text>
</comment>
<dbReference type="InterPro" id="IPR039164">
    <property type="entry name" value="UBR1-like"/>
</dbReference>
<protein>
    <recommendedName>
        <fullName evidence="1">E3 ubiquitin-protein ligase</fullName>
        <ecNumber evidence="1">2.3.2.27</ecNumber>
    </recommendedName>
</protein>
<evidence type="ECO:0000313" key="4">
    <source>
        <dbReference type="Proteomes" id="UP000673691"/>
    </source>
</evidence>
<keyword evidence="4" id="KW-1185">Reference proteome</keyword>
<dbReference type="EMBL" id="JAEFCI010009668">
    <property type="protein sequence ID" value="KAG5457678.1"/>
    <property type="molecule type" value="Genomic_DNA"/>
</dbReference>
<evidence type="ECO:0000256" key="1">
    <source>
        <dbReference type="RuleBase" id="RU366018"/>
    </source>
</evidence>
<dbReference type="GO" id="GO:0061630">
    <property type="term" value="F:ubiquitin protein ligase activity"/>
    <property type="evidence" value="ECO:0007669"/>
    <property type="project" value="UniProtKB-UniRule"/>
</dbReference>
<dbReference type="OrthoDB" id="26387at2759"/>
<feature type="compositionally biased region" description="Basic and acidic residues" evidence="2">
    <location>
        <begin position="39"/>
        <end position="52"/>
    </location>
</feature>
<name>A0A8H7ZQA4_9FUNG</name>
<comment type="catalytic activity">
    <reaction evidence="1">
        <text>S-ubiquitinyl-[E2 ubiquitin-conjugating enzyme]-L-cysteine + [acceptor protein]-L-lysine = [E2 ubiquitin-conjugating enzyme]-L-cysteine + N(6)-ubiquitinyl-[acceptor protein]-L-lysine.</text>
        <dbReference type="EC" id="2.3.2.27"/>
    </reaction>
</comment>
<accession>A0A8H7ZQA4</accession>
<organism evidence="3 4">
    <name type="scientific">Olpidium bornovanus</name>
    <dbReference type="NCBI Taxonomy" id="278681"/>
    <lineage>
        <taxon>Eukaryota</taxon>
        <taxon>Fungi</taxon>
        <taxon>Fungi incertae sedis</taxon>
        <taxon>Olpidiomycota</taxon>
        <taxon>Olpidiomycotina</taxon>
        <taxon>Olpidiomycetes</taxon>
        <taxon>Olpidiales</taxon>
        <taxon>Olpidiaceae</taxon>
        <taxon>Olpidium</taxon>
    </lineage>
</organism>
<keyword evidence="1" id="KW-0479">Metal-binding</keyword>
<keyword evidence="1" id="KW-0808">Transferase</keyword>
<dbReference type="CDD" id="cd16482">
    <property type="entry name" value="RING-H2_UBR1-like"/>
    <property type="match status" value="1"/>
</dbReference>
<dbReference type="GO" id="GO:0000151">
    <property type="term" value="C:ubiquitin ligase complex"/>
    <property type="evidence" value="ECO:0007669"/>
    <property type="project" value="TreeGrafter"/>
</dbReference>
<feature type="non-terminal residue" evidence="3">
    <location>
        <position position="216"/>
    </location>
</feature>
<dbReference type="Proteomes" id="UP000673691">
    <property type="component" value="Unassembled WGS sequence"/>
</dbReference>
<comment type="pathway">
    <text evidence="1">Protein modification; protein ubiquitination.</text>
</comment>